<protein>
    <submittedName>
        <fullName evidence="2">Uncharacterized protein</fullName>
    </submittedName>
</protein>
<dbReference type="RefSeq" id="WP_039804252.1">
    <property type="nucleotide sequence ID" value="NZ_CP010415.1"/>
</dbReference>
<evidence type="ECO:0000313" key="3">
    <source>
        <dbReference type="Proteomes" id="UP000068210"/>
    </source>
</evidence>
<feature type="transmembrane region" description="Helical" evidence="1">
    <location>
        <begin position="40"/>
        <end position="58"/>
    </location>
</feature>
<keyword evidence="3" id="KW-1185">Reference proteome</keyword>
<feature type="transmembrane region" description="Helical" evidence="1">
    <location>
        <begin position="70"/>
        <end position="96"/>
    </location>
</feature>
<dbReference type="HOGENOM" id="CLU_1727611_0_0_6"/>
<gene>
    <name evidence="2" type="ORF">Achr_21570</name>
</gene>
<organism evidence="2 3">
    <name type="scientific">Azotobacter chroococcum NCIMB 8003</name>
    <dbReference type="NCBI Taxonomy" id="1328314"/>
    <lineage>
        <taxon>Bacteria</taxon>
        <taxon>Pseudomonadati</taxon>
        <taxon>Pseudomonadota</taxon>
        <taxon>Gammaproteobacteria</taxon>
        <taxon>Pseudomonadales</taxon>
        <taxon>Pseudomonadaceae</taxon>
        <taxon>Azotobacter</taxon>
    </lineage>
</organism>
<evidence type="ECO:0000256" key="1">
    <source>
        <dbReference type="SAM" id="Phobius"/>
    </source>
</evidence>
<keyword evidence="1" id="KW-1133">Transmembrane helix</keyword>
<name>A0A0C4WML2_9GAMM</name>
<evidence type="ECO:0000313" key="2">
    <source>
        <dbReference type="EMBL" id="AJE21606.1"/>
    </source>
</evidence>
<dbReference type="Proteomes" id="UP000068210">
    <property type="component" value="Chromosome"/>
</dbReference>
<accession>A0A0C4WML2</accession>
<feature type="transmembrane region" description="Helical" evidence="1">
    <location>
        <begin position="116"/>
        <end position="137"/>
    </location>
</feature>
<dbReference type="AlphaFoldDB" id="A0A0C4WML2"/>
<keyword evidence="1" id="KW-0472">Membrane</keyword>
<sequence>MFGKAAGEVLGSGISALARDAANEKGRLGEVFRRIASHPVKVLASFIAAPFLIVRVALRVRSSRRRAVALVGLLLSVLLSYGAATFLGTLVGAAFVASHIGLLAGVGFLFGTTLSVYLSVIFSIVVFHAVSFVFLKISSQEVLDYLREISS</sequence>
<reference evidence="2 3" key="1">
    <citation type="journal article" date="2015" name="PLoS ONE">
        <title>Azotobacter Genomes: The Genome of Azotobacter chroococcum NCIMB 8003 (ATCC 4412).</title>
        <authorList>
            <person name="Robson R.L."/>
            <person name="Jones R."/>
            <person name="Robson R.M."/>
            <person name="Schwartz A."/>
            <person name="Richardson T.H."/>
        </authorList>
    </citation>
    <scope>NUCLEOTIDE SEQUENCE [LARGE SCALE GENOMIC DNA]</scope>
    <source>
        <strain evidence="2 3">NCIMB 8003</strain>
    </source>
</reference>
<dbReference type="KEGG" id="acx:Achr_21570"/>
<dbReference type="EMBL" id="CP010415">
    <property type="protein sequence ID" value="AJE21606.1"/>
    <property type="molecule type" value="Genomic_DNA"/>
</dbReference>
<dbReference type="STRING" id="1328314.Achr_21570"/>
<keyword evidence="1" id="KW-0812">Transmembrane</keyword>
<proteinExistence type="predicted"/>